<dbReference type="PIRSF" id="PIRSF037495">
    <property type="entry name" value="Opine_OX_OoxA/HcnB"/>
    <property type="match status" value="1"/>
</dbReference>
<dbReference type="InterPro" id="IPR036188">
    <property type="entry name" value="FAD/NAD-bd_sf"/>
</dbReference>
<dbReference type="Gene3D" id="3.50.50.60">
    <property type="entry name" value="FAD/NAD(P)-binding domain"/>
    <property type="match status" value="2"/>
</dbReference>
<dbReference type="InterPro" id="IPR051691">
    <property type="entry name" value="Metab_Enz_Cyan_OpOx_G3PDH"/>
</dbReference>
<evidence type="ECO:0000259" key="4">
    <source>
        <dbReference type="Pfam" id="PF07992"/>
    </source>
</evidence>
<dbReference type="RefSeq" id="WP_213171160.1">
    <property type="nucleotide sequence ID" value="NZ_CP070496.1"/>
</dbReference>
<dbReference type="Pfam" id="PF04324">
    <property type="entry name" value="Fer2_BFD"/>
    <property type="match status" value="1"/>
</dbReference>
<dbReference type="Gene3D" id="1.10.10.1100">
    <property type="entry name" value="BFD-like [2Fe-2S]-binding domain"/>
    <property type="match status" value="1"/>
</dbReference>
<feature type="region of interest" description="Disordered" evidence="2">
    <location>
        <begin position="454"/>
        <end position="476"/>
    </location>
</feature>
<dbReference type="SUPFAM" id="SSF51905">
    <property type="entry name" value="FAD/NAD(P)-binding domain"/>
    <property type="match status" value="1"/>
</dbReference>
<dbReference type="GO" id="GO:0016491">
    <property type="term" value="F:oxidoreductase activity"/>
    <property type="evidence" value="ECO:0007669"/>
    <property type="project" value="UniProtKB-KW"/>
</dbReference>
<proteinExistence type="predicted"/>
<dbReference type="KEGG" id="nav:JQS30_15600"/>
<sequence length="476" mass="50799">MNTDLVVIGAGPAGLACAVTAAEQGATVVLIDSGPRPGGQFWRHGNQYTTSAQGQGHHNWKTFLDLKRRLDQAIDNGAIRYLPRTHVWMLENNGDFITRTTTENPPEPNAHTAIRSRQLALCTGAYDRQLPVPGWDLPGVMAAGGVQAFIKTNGFSPGTRAVVAGTGPFLLSVAASIVHTGATVAAICEANPPTKWLPRLHRAASVPSKAMEAIEYAATLARRRIPYRTRTMITRIIGQDRVEAVETTRLDRAGRVIVGARREIPCDLVALGWGFTPQLELPLALGVETRVDDDGSLVCRADDQGRTSVPGLVVAGESTGVGGAALAVAEGHAAAHAVTESPVPKRITRTAKRLRGFAQAMHQAHPIPTGWQTPLTPDTVVCRCEEVTVDEITTAATDMAATDPRSAKSFTRAGMGWCQGRECGFALTCMNSHDPMRGDAEELRAIHKRPLATPIPLSALSNMTTPPATPPRKDNA</sequence>
<dbReference type="InterPro" id="IPR007419">
    <property type="entry name" value="BFD-like_2Fe2S-bd_dom"/>
</dbReference>
<protein>
    <submittedName>
        <fullName evidence="5">FAD-dependent oxidoreductase</fullName>
    </submittedName>
</protein>
<dbReference type="PRINTS" id="PR00368">
    <property type="entry name" value="FADPNR"/>
</dbReference>
<dbReference type="PANTHER" id="PTHR42949:SF3">
    <property type="entry name" value="ANAEROBIC GLYCEROL-3-PHOSPHATE DEHYDROGENASE SUBUNIT B"/>
    <property type="match status" value="1"/>
</dbReference>
<organism evidence="5 6">
    <name type="scientific">Natronoglycomyces albus</name>
    <dbReference type="NCBI Taxonomy" id="2811108"/>
    <lineage>
        <taxon>Bacteria</taxon>
        <taxon>Bacillati</taxon>
        <taxon>Actinomycetota</taxon>
        <taxon>Actinomycetes</taxon>
        <taxon>Glycomycetales</taxon>
        <taxon>Glycomycetaceae</taxon>
        <taxon>Natronoglycomyces</taxon>
    </lineage>
</organism>
<feature type="domain" description="FAD/NAD(P)-binding" evidence="4">
    <location>
        <begin position="4"/>
        <end position="330"/>
    </location>
</feature>
<name>A0A895XU32_9ACTN</name>
<accession>A0A895XU32</accession>
<dbReference type="Proteomes" id="UP000662939">
    <property type="component" value="Chromosome"/>
</dbReference>
<dbReference type="InterPro" id="IPR023753">
    <property type="entry name" value="FAD/NAD-binding_dom"/>
</dbReference>
<dbReference type="EMBL" id="CP070496">
    <property type="protein sequence ID" value="QSB05158.1"/>
    <property type="molecule type" value="Genomic_DNA"/>
</dbReference>
<evidence type="ECO:0000256" key="1">
    <source>
        <dbReference type="ARBA" id="ARBA00023002"/>
    </source>
</evidence>
<dbReference type="PANTHER" id="PTHR42949">
    <property type="entry name" value="ANAEROBIC GLYCEROL-3-PHOSPHATE DEHYDROGENASE SUBUNIT B"/>
    <property type="match status" value="1"/>
</dbReference>
<feature type="domain" description="BFD-like [2Fe-2S]-binding" evidence="3">
    <location>
        <begin position="380"/>
        <end position="424"/>
    </location>
</feature>
<evidence type="ECO:0000313" key="6">
    <source>
        <dbReference type="Proteomes" id="UP000662939"/>
    </source>
</evidence>
<evidence type="ECO:0000256" key="2">
    <source>
        <dbReference type="SAM" id="MobiDB-lite"/>
    </source>
</evidence>
<dbReference type="InterPro" id="IPR017224">
    <property type="entry name" value="Opine_Oxase_asu/HCN_bsu"/>
</dbReference>
<gene>
    <name evidence="5" type="ORF">JQS30_15600</name>
</gene>
<reference evidence="5" key="1">
    <citation type="submission" date="2021-02" db="EMBL/GenBank/DDBJ databases">
        <title>Natronoglycomyces albus gen. nov., sp. nov, a haloalkaliphilic actinobacterium from a soda solonchak soil.</title>
        <authorList>
            <person name="Sorokin D.Y."/>
            <person name="Khijniak T.V."/>
            <person name="Zakharycheva A.P."/>
            <person name="Boueva O.V."/>
            <person name="Ariskina E.V."/>
            <person name="Hahnke R.L."/>
            <person name="Bunk B."/>
            <person name="Sproer C."/>
            <person name="Schumann P."/>
            <person name="Evtushenko L.I."/>
            <person name="Kublanov I.V."/>
        </authorList>
    </citation>
    <scope>NUCLEOTIDE SEQUENCE</scope>
    <source>
        <strain evidence="5">DSM 106290</strain>
    </source>
</reference>
<keyword evidence="6" id="KW-1185">Reference proteome</keyword>
<dbReference type="Pfam" id="PF07992">
    <property type="entry name" value="Pyr_redox_2"/>
    <property type="match status" value="1"/>
</dbReference>
<dbReference type="AlphaFoldDB" id="A0A895XU32"/>
<evidence type="ECO:0000313" key="5">
    <source>
        <dbReference type="EMBL" id="QSB05158.1"/>
    </source>
</evidence>
<dbReference type="InterPro" id="IPR041854">
    <property type="entry name" value="BFD-like_2Fe2S-bd_dom_sf"/>
</dbReference>
<dbReference type="PRINTS" id="PR00411">
    <property type="entry name" value="PNDRDTASEI"/>
</dbReference>
<evidence type="ECO:0000259" key="3">
    <source>
        <dbReference type="Pfam" id="PF04324"/>
    </source>
</evidence>
<keyword evidence="1" id="KW-0560">Oxidoreductase</keyword>